<dbReference type="PROSITE" id="PS00059">
    <property type="entry name" value="ADH_ZINC"/>
    <property type="match status" value="1"/>
</dbReference>
<dbReference type="GO" id="GO:0051903">
    <property type="term" value="F:S-(hydroxymethyl)glutathione dehydrogenase [NAD(P)+] activity"/>
    <property type="evidence" value="ECO:0007669"/>
    <property type="project" value="TreeGrafter"/>
</dbReference>
<reference evidence="6 7" key="1">
    <citation type="submission" date="2021-06" db="EMBL/GenBank/DDBJ databases">
        <title>Caerostris extrusa draft genome.</title>
        <authorList>
            <person name="Kono N."/>
            <person name="Arakawa K."/>
        </authorList>
    </citation>
    <scope>NUCLEOTIDE SEQUENCE [LARGE SCALE GENOMIC DNA]</scope>
</reference>
<evidence type="ECO:0000256" key="3">
    <source>
        <dbReference type="ARBA" id="ARBA00023002"/>
    </source>
</evidence>
<keyword evidence="4" id="KW-0520">NAD</keyword>
<gene>
    <name evidence="6" type="ORF">CEXT_203801</name>
</gene>
<dbReference type="Gene3D" id="3.90.180.10">
    <property type="entry name" value="Medium-chain alcohol dehydrogenases, catalytic domain"/>
    <property type="match status" value="1"/>
</dbReference>
<dbReference type="PANTHER" id="PTHR43880:SF12">
    <property type="entry name" value="ALCOHOL DEHYDROGENASE CLASS-3"/>
    <property type="match status" value="1"/>
</dbReference>
<dbReference type="AlphaFoldDB" id="A0AAV4PH46"/>
<comment type="caution">
    <text evidence="6">The sequence shown here is derived from an EMBL/GenBank/DDBJ whole genome shotgun (WGS) entry which is preliminary data.</text>
</comment>
<accession>A0AAV4PH46</accession>
<organism evidence="6 7">
    <name type="scientific">Caerostris extrusa</name>
    <name type="common">Bark spider</name>
    <name type="synonym">Caerostris bankana</name>
    <dbReference type="NCBI Taxonomy" id="172846"/>
    <lineage>
        <taxon>Eukaryota</taxon>
        <taxon>Metazoa</taxon>
        <taxon>Ecdysozoa</taxon>
        <taxon>Arthropoda</taxon>
        <taxon>Chelicerata</taxon>
        <taxon>Arachnida</taxon>
        <taxon>Araneae</taxon>
        <taxon>Araneomorphae</taxon>
        <taxon>Entelegynae</taxon>
        <taxon>Araneoidea</taxon>
        <taxon>Araneidae</taxon>
        <taxon>Caerostris</taxon>
    </lineage>
</organism>
<evidence type="ECO:0000313" key="6">
    <source>
        <dbReference type="EMBL" id="GIX96399.1"/>
    </source>
</evidence>
<evidence type="ECO:0000259" key="5">
    <source>
        <dbReference type="Pfam" id="PF08240"/>
    </source>
</evidence>
<protein>
    <submittedName>
        <fullName evidence="6">Alcohol dehydrogenase class-3 chain L</fullName>
    </submittedName>
</protein>
<dbReference type="Proteomes" id="UP001054945">
    <property type="component" value="Unassembled WGS sequence"/>
</dbReference>
<dbReference type="GO" id="GO:0005829">
    <property type="term" value="C:cytosol"/>
    <property type="evidence" value="ECO:0007669"/>
    <property type="project" value="TreeGrafter"/>
</dbReference>
<dbReference type="EMBL" id="BPLR01004644">
    <property type="protein sequence ID" value="GIX96399.1"/>
    <property type="molecule type" value="Genomic_DNA"/>
</dbReference>
<dbReference type="InterPro" id="IPR011032">
    <property type="entry name" value="GroES-like_sf"/>
</dbReference>
<keyword evidence="7" id="KW-1185">Reference proteome</keyword>
<keyword evidence="1" id="KW-0479">Metal-binding</keyword>
<keyword evidence="3" id="KW-0560">Oxidoreductase</keyword>
<evidence type="ECO:0000313" key="7">
    <source>
        <dbReference type="Proteomes" id="UP001054945"/>
    </source>
</evidence>
<dbReference type="InterPro" id="IPR013154">
    <property type="entry name" value="ADH-like_N"/>
</dbReference>
<sequence length="117" mass="12844">MSTVGKPIQCRAAVTWAINTPFVLETVEVATPKKGEVRVKMSSTGVCHSDLHILEGVEKDYPFPSVFGHEGSGIVESVGDGVTNIKPGDKVVLCFMSWCGECDYCKGKKTHRCRKRR</sequence>
<dbReference type="Pfam" id="PF08240">
    <property type="entry name" value="ADH_N"/>
    <property type="match status" value="1"/>
</dbReference>
<dbReference type="GO" id="GO:0046294">
    <property type="term" value="P:formaldehyde catabolic process"/>
    <property type="evidence" value="ECO:0007669"/>
    <property type="project" value="TreeGrafter"/>
</dbReference>
<dbReference type="SUPFAM" id="SSF50129">
    <property type="entry name" value="GroES-like"/>
    <property type="match status" value="1"/>
</dbReference>
<evidence type="ECO:0000256" key="1">
    <source>
        <dbReference type="ARBA" id="ARBA00022723"/>
    </source>
</evidence>
<dbReference type="PANTHER" id="PTHR43880">
    <property type="entry name" value="ALCOHOL DEHYDROGENASE"/>
    <property type="match status" value="1"/>
</dbReference>
<name>A0AAV4PH46_CAEEX</name>
<evidence type="ECO:0000256" key="2">
    <source>
        <dbReference type="ARBA" id="ARBA00022833"/>
    </source>
</evidence>
<dbReference type="GO" id="GO:0008270">
    <property type="term" value="F:zinc ion binding"/>
    <property type="evidence" value="ECO:0007669"/>
    <property type="project" value="InterPro"/>
</dbReference>
<evidence type="ECO:0000256" key="4">
    <source>
        <dbReference type="ARBA" id="ARBA00023027"/>
    </source>
</evidence>
<keyword evidence="2" id="KW-0862">Zinc</keyword>
<dbReference type="InterPro" id="IPR002328">
    <property type="entry name" value="ADH_Zn_CS"/>
</dbReference>
<proteinExistence type="predicted"/>
<feature type="domain" description="Alcohol dehydrogenase-like N-terminal" evidence="5">
    <location>
        <begin position="34"/>
        <end position="113"/>
    </location>
</feature>